<dbReference type="InterPro" id="IPR050482">
    <property type="entry name" value="Sensor_HK_TwoCompSys"/>
</dbReference>
<dbReference type="GO" id="GO:0005524">
    <property type="term" value="F:ATP binding"/>
    <property type="evidence" value="ECO:0007669"/>
    <property type="project" value="UniProtKB-KW"/>
</dbReference>
<feature type="transmembrane region" description="Helical" evidence="10">
    <location>
        <begin position="172"/>
        <end position="197"/>
    </location>
</feature>
<evidence type="ECO:0000313" key="14">
    <source>
        <dbReference type="EMBL" id="MBB2902256.1"/>
    </source>
</evidence>
<dbReference type="InterPro" id="IPR003594">
    <property type="entry name" value="HATPase_dom"/>
</dbReference>
<name>A0A7W4TNN0_KINRA</name>
<evidence type="ECO:0000256" key="7">
    <source>
        <dbReference type="ARBA" id="ARBA00022840"/>
    </source>
</evidence>
<evidence type="ECO:0000256" key="9">
    <source>
        <dbReference type="SAM" id="MobiDB-lite"/>
    </source>
</evidence>
<gene>
    <name evidence="14" type="ORF">FHR75_003087</name>
</gene>
<dbReference type="Pfam" id="PF13796">
    <property type="entry name" value="Sensor"/>
    <property type="match status" value="1"/>
</dbReference>
<feature type="transmembrane region" description="Helical" evidence="10">
    <location>
        <begin position="34"/>
        <end position="60"/>
    </location>
</feature>
<feature type="region of interest" description="Disordered" evidence="9">
    <location>
        <begin position="410"/>
        <end position="431"/>
    </location>
</feature>
<keyword evidence="8" id="KW-0902">Two-component regulatory system</keyword>
<dbReference type="GO" id="GO:0046983">
    <property type="term" value="F:protein dimerization activity"/>
    <property type="evidence" value="ECO:0007669"/>
    <property type="project" value="InterPro"/>
</dbReference>
<evidence type="ECO:0000259" key="12">
    <source>
        <dbReference type="Pfam" id="PF07730"/>
    </source>
</evidence>
<evidence type="ECO:0000259" key="11">
    <source>
        <dbReference type="Pfam" id="PF02518"/>
    </source>
</evidence>
<feature type="domain" description="Histidine kinase/HSP90-like ATPase" evidence="11">
    <location>
        <begin position="342"/>
        <end position="419"/>
    </location>
</feature>
<feature type="domain" description="Putative sensor" evidence="13">
    <location>
        <begin position="32"/>
        <end position="203"/>
    </location>
</feature>
<evidence type="ECO:0000256" key="1">
    <source>
        <dbReference type="ARBA" id="ARBA00000085"/>
    </source>
</evidence>
<keyword evidence="10" id="KW-0472">Membrane</keyword>
<dbReference type="EC" id="2.7.13.3" evidence="2"/>
<keyword evidence="5" id="KW-0547">Nucleotide-binding</keyword>
<feature type="domain" description="Signal transduction histidine kinase subgroup 3 dimerisation and phosphoacceptor" evidence="12">
    <location>
        <begin position="234"/>
        <end position="301"/>
    </location>
</feature>
<evidence type="ECO:0000259" key="13">
    <source>
        <dbReference type="Pfam" id="PF13796"/>
    </source>
</evidence>
<dbReference type="Pfam" id="PF02518">
    <property type="entry name" value="HATPase_c"/>
    <property type="match status" value="1"/>
</dbReference>
<dbReference type="GO" id="GO:0016020">
    <property type="term" value="C:membrane"/>
    <property type="evidence" value="ECO:0007669"/>
    <property type="project" value="InterPro"/>
</dbReference>
<evidence type="ECO:0000256" key="8">
    <source>
        <dbReference type="ARBA" id="ARBA00023012"/>
    </source>
</evidence>
<dbReference type="Gene3D" id="3.30.565.10">
    <property type="entry name" value="Histidine kinase-like ATPase, C-terminal domain"/>
    <property type="match status" value="1"/>
</dbReference>
<protein>
    <recommendedName>
        <fullName evidence="2">histidine kinase</fullName>
        <ecNumber evidence="2">2.7.13.3</ecNumber>
    </recommendedName>
</protein>
<proteinExistence type="predicted"/>
<reference evidence="14 15" key="2">
    <citation type="submission" date="2020-08" db="EMBL/GenBank/DDBJ databases">
        <authorList>
            <person name="Partida-Martinez L."/>
            <person name="Huntemann M."/>
            <person name="Clum A."/>
            <person name="Wang J."/>
            <person name="Palaniappan K."/>
            <person name="Ritter S."/>
            <person name="Chen I.-M."/>
            <person name="Stamatis D."/>
            <person name="Reddy T."/>
            <person name="O'Malley R."/>
            <person name="Daum C."/>
            <person name="Shapiro N."/>
            <person name="Ivanova N."/>
            <person name="Kyrpides N."/>
            <person name="Woyke T."/>
        </authorList>
    </citation>
    <scope>NUCLEOTIDE SEQUENCE [LARGE SCALE GENOMIC DNA]</scope>
    <source>
        <strain evidence="14 15">AS2.23</strain>
    </source>
</reference>
<evidence type="ECO:0000256" key="6">
    <source>
        <dbReference type="ARBA" id="ARBA00022777"/>
    </source>
</evidence>
<dbReference type="Proteomes" id="UP000533269">
    <property type="component" value="Unassembled WGS sequence"/>
</dbReference>
<evidence type="ECO:0000256" key="3">
    <source>
        <dbReference type="ARBA" id="ARBA00022553"/>
    </source>
</evidence>
<keyword evidence="7" id="KW-0067">ATP-binding</keyword>
<comment type="caution">
    <text evidence="14">The sequence shown here is derived from an EMBL/GenBank/DDBJ whole genome shotgun (WGS) entry which is preliminary data.</text>
</comment>
<keyword evidence="3" id="KW-0597">Phosphoprotein</keyword>
<organism evidence="14 15">
    <name type="scientific">Kineococcus radiotolerans</name>
    <dbReference type="NCBI Taxonomy" id="131568"/>
    <lineage>
        <taxon>Bacteria</taxon>
        <taxon>Bacillati</taxon>
        <taxon>Actinomycetota</taxon>
        <taxon>Actinomycetes</taxon>
        <taxon>Kineosporiales</taxon>
        <taxon>Kineosporiaceae</taxon>
        <taxon>Kineococcus</taxon>
    </lineage>
</organism>
<dbReference type="InterPro" id="IPR025828">
    <property type="entry name" value="Put_sensor_dom"/>
</dbReference>
<comment type="catalytic activity">
    <reaction evidence="1">
        <text>ATP + protein L-histidine = ADP + protein N-phospho-L-histidine.</text>
        <dbReference type="EC" id="2.7.13.3"/>
    </reaction>
</comment>
<evidence type="ECO:0000313" key="15">
    <source>
        <dbReference type="Proteomes" id="UP000533269"/>
    </source>
</evidence>
<dbReference type="RefSeq" id="WP_183392112.1">
    <property type="nucleotide sequence ID" value="NZ_JACHVY010000003.1"/>
</dbReference>
<dbReference type="Pfam" id="PF07730">
    <property type="entry name" value="HisKA_3"/>
    <property type="match status" value="1"/>
</dbReference>
<dbReference type="AlphaFoldDB" id="A0A7W4TNN0"/>
<feature type="transmembrane region" description="Helical" evidence="10">
    <location>
        <begin position="114"/>
        <end position="141"/>
    </location>
</feature>
<dbReference type="PANTHER" id="PTHR24421:SF10">
    <property type="entry name" value="NITRATE_NITRITE SENSOR PROTEIN NARQ"/>
    <property type="match status" value="1"/>
</dbReference>
<keyword evidence="4" id="KW-0808">Transferase</keyword>
<dbReference type="InterPro" id="IPR011712">
    <property type="entry name" value="Sig_transdc_His_kin_sub3_dim/P"/>
</dbReference>
<evidence type="ECO:0000256" key="5">
    <source>
        <dbReference type="ARBA" id="ARBA00022741"/>
    </source>
</evidence>
<dbReference type="InterPro" id="IPR036890">
    <property type="entry name" value="HATPase_C_sf"/>
</dbReference>
<dbReference type="SUPFAM" id="SSF55874">
    <property type="entry name" value="ATPase domain of HSP90 chaperone/DNA topoisomerase II/histidine kinase"/>
    <property type="match status" value="1"/>
</dbReference>
<keyword evidence="10" id="KW-0812">Transmembrane</keyword>
<evidence type="ECO:0000256" key="2">
    <source>
        <dbReference type="ARBA" id="ARBA00012438"/>
    </source>
</evidence>
<dbReference type="PANTHER" id="PTHR24421">
    <property type="entry name" value="NITRATE/NITRITE SENSOR PROTEIN NARX-RELATED"/>
    <property type="match status" value="1"/>
</dbReference>
<dbReference type="EMBL" id="JACHVY010000003">
    <property type="protein sequence ID" value="MBB2902256.1"/>
    <property type="molecule type" value="Genomic_DNA"/>
</dbReference>
<dbReference type="CDD" id="cd16917">
    <property type="entry name" value="HATPase_UhpB-NarQ-NarX-like"/>
    <property type="match status" value="1"/>
</dbReference>
<sequence>MSPAGSPSPAPVPWGRCWWALCHGVTSLLLLGPYLVVVLLVVLGAALTPLLLTGLPLLLAGRALAGAAGRLERLRLASLLGHRVEAPDRRPLTLRRVVPDGLGDVVVWRTSAHLLLVCTLGALAGGVLVALVSAGLALALAPLVLDRVLGTTGARAHLPFGLPGTVPLPDPVVVAGGLLLALAAVLLAPLLVAPGAAAGRALLRPPRTSQRALRQRVEKLTATRERTVDSVEAERRRIERDLHDGPQQRLVAVALQLGMARRALERDPQADVSGFLQAAQGNAREAITDMRSVARGIVPPVLTDRGLDAALSGLAAAAPLPVTVEVRLETRPVPAAEAIAYFCVSEALTNVAKHARASSARVRVWREGTQLRVRVSDDGVGGARSGGGSGLTGLADRLGAVDGWLRVDSPPGGPTEVDAGLPGFPEVTRER</sequence>
<keyword evidence="6 14" id="KW-0418">Kinase</keyword>
<keyword evidence="10" id="KW-1133">Transmembrane helix</keyword>
<evidence type="ECO:0000256" key="4">
    <source>
        <dbReference type="ARBA" id="ARBA00022679"/>
    </source>
</evidence>
<dbReference type="Gene3D" id="1.20.5.1930">
    <property type="match status" value="1"/>
</dbReference>
<evidence type="ECO:0000256" key="10">
    <source>
        <dbReference type="SAM" id="Phobius"/>
    </source>
</evidence>
<accession>A0A7W4TNN0</accession>
<dbReference type="GO" id="GO:0000155">
    <property type="term" value="F:phosphorelay sensor kinase activity"/>
    <property type="evidence" value="ECO:0007669"/>
    <property type="project" value="InterPro"/>
</dbReference>
<reference evidence="14 15" key="1">
    <citation type="submission" date="2020-08" db="EMBL/GenBank/DDBJ databases">
        <title>The Agave Microbiome: Exploring the role of microbial communities in plant adaptations to desert environments.</title>
        <authorList>
            <person name="Partida-Martinez L.P."/>
        </authorList>
    </citation>
    <scope>NUCLEOTIDE SEQUENCE [LARGE SCALE GENOMIC DNA]</scope>
    <source>
        <strain evidence="14 15">AS2.23</strain>
    </source>
</reference>